<dbReference type="PANTHER" id="PTHR18919">
    <property type="entry name" value="ACETYL-COA C-ACYLTRANSFERASE"/>
    <property type="match status" value="1"/>
</dbReference>
<protein>
    <recommendedName>
        <fullName evidence="7">Thiolase N-terminal domain-containing protein</fullName>
    </recommendedName>
</protein>
<dbReference type="PROSITE" id="PS00737">
    <property type="entry name" value="THIOLASE_2"/>
    <property type="match status" value="1"/>
</dbReference>
<dbReference type="NCBIfam" id="TIGR01930">
    <property type="entry name" value="AcCoA-C-Actrans"/>
    <property type="match status" value="1"/>
</dbReference>
<evidence type="ECO:0000256" key="3">
    <source>
        <dbReference type="ARBA" id="ARBA00023315"/>
    </source>
</evidence>
<dbReference type="Gene3D" id="3.40.47.10">
    <property type="match status" value="2"/>
</dbReference>
<evidence type="ECO:0000256" key="1">
    <source>
        <dbReference type="ARBA" id="ARBA00010982"/>
    </source>
</evidence>
<gene>
    <name evidence="6" type="ORF">LCGC14_1979010</name>
</gene>
<evidence type="ECO:0000313" key="6">
    <source>
        <dbReference type="EMBL" id="KKL83015.1"/>
    </source>
</evidence>
<keyword evidence="3" id="KW-0012">Acyltransferase</keyword>
<dbReference type="Pfam" id="PF02803">
    <property type="entry name" value="Thiolase_C"/>
    <property type="match status" value="1"/>
</dbReference>
<dbReference type="InterPro" id="IPR016039">
    <property type="entry name" value="Thiolase-like"/>
</dbReference>
<dbReference type="InterPro" id="IPR020610">
    <property type="entry name" value="Thiolase_AS"/>
</dbReference>
<dbReference type="EMBL" id="LAZR01022107">
    <property type="protein sequence ID" value="KKL83015.1"/>
    <property type="molecule type" value="Genomic_DNA"/>
</dbReference>
<sequence length="221" mass="23737">RKEQDSFALQSQMRAKKAIEEGKFKEEIVPIQVPQRKKDPTVFDQDEYPRFDTTLEGLSKLPTAFKDNGTVTAGNSSGLNDAAAIVIIMSAKKAKKLGLKPIAKIKAVASLGVDPKYMGIGPISTIKKCLEKAKWEIKDLDLLEINEAFAAPSIAINKEMGFDPNIVNVNGGAIALGHPIGASGARILITLLYEMIKRDSKKGLAALCIGGGMGIAMAVER</sequence>
<dbReference type="AlphaFoldDB" id="A0A0F9HMT2"/>
<dbReference type="CDD" id="cd00751">
    <property type="entry name" value="thiolase"/>
    <property type="match status" value="1"/>
</dbReference>
<dbReference type="SUPFAM" id="SSF53901">
    <property type="entry name" value="Thiolase-like"/>
    <property type="match status" value="2"/>
</dbReference>
<comment type="caution">
    <text evidence="6">The sequence shown here is derived from an EMBL/GenBank/DDBJ whole genome shotgun (WGS) entry which is preliminary data.</text>
</comment>
<feature type="domain" description="Thiolase C-terminal" evidence="5">
    <location>
        <begin position="99"/>
        <end position="221"/>
    </location>
</feature>
<evidence type="ECO:0008006" key="7">
    <source>
        <dbReference type="Google" id="ProtNLM"/>
    </source>
</evidence>
<proteinExistence type="inferred from homology"/>
<evidence type="ECO:0000256" key="2">
    <source>
        <dbReference type="ARBA" id="ARBA00022679"/>
    </source>
</evidence>
<dbReference type="PROSITE" id="PS00099">
    <property type="entry name" value="THIOLASE_3"/>
    <property type="match status" value="1"/>
</dbReference>
<feature type="domain" description="Thiolase N-terminal" evidence="4">
    <location>
        <begin position="1"/>
        <end position="91"/>
    </location>
</feature>
<dbReference type="InterPro" id="IPR020617">
    <property type="entry name" value="Thiolase_C"/>
</dbReference>
<dbReference type="InterPro" id="IPR020616">
    <property type="entry name" value="Thiolase_N"/>
</dbReference>
<comment type="similarity">
    <text evidence="1">Belongs to the thiolase-like superfamily. Thiolase family.</text>
</comment>
<organism evidence="6">
    <name type="scientific">marine sediment metagenome</name>
    <dbReference type="NCBI Taxonomy" id="412755"/>
    <lineage>
        <taxon>unclassified sequences</taxon>
        <taxon>metagenomes</taxon>
        <taxon>ecological metagenomes</taxon>
    </lineage>
</organism>
<dbReference type="InterPro" id="IPR002155">
    <property type="entry name" value="Thiolase"/>
</dbReference>
<name>A0A0F9HMT2_9ZZZZ</name>
<accession>A0A0F9HMT2</accession>
<dbReference type="InterPro" id="IPR020613">
    <property type="entry name" value="Thiolase_CS"/>
</dbReference>
<dbReference type="PANTHER" id="PTHR18919:SF107">
    <property type="entry name" value="ACETYL-COA ACETYLTRANSFERASE, CYTOSOLIC"/>
    <property type="match status" value="1"/>
</dbReference>
<evidence type="ECO:0000259" key="4">
    <source>
        <dbReference type="Pfam" id="PF00108"/>
    </source>
</evidence>
<keyword evidence="2" id="KW-0808">Transferase</keyword>
<reference evidence="6" key="1">
    <citation type="journal article" date="2015" name="Nature">
        <title>Complex archaea that bridge the gap between prokaryotes and eukaryotes.</title>
        <authorList>
            <person name="Spang A."/>
            <person name="Saw J.H."/>
            <person name="Jorgensen S.L."/>
            <person name="Zaremba-Niedzwiedzka K."/>
            <person name="Martijn J."/>
            <person name="Lind A.E."/>
            <person name="van Eijk R."/>
            <person name="Schleper C."/>
            <person name="Guy L."/>
            <person name="Ettema T.J."/>
        </authorList>
    </citation>
    <scope>NUCLEOTIDE SEQUENCE</scope>
</reference>
<dbReference type="Pfam" id="PF00108">
    <property type="entry name" value="Thiolase_N"/>
    <property type="match status" value="1"/>
</dbReference>
<dbReference type="GO" id="GO:0016747">
    <property type="term" value="F:acyltransferase activity, transferring groups other than amino-acyl groups"/>
    <property type="evidence" value="ECO:0007669"/>
    <property type="project" value="InterPro"/>
</dbReference>
<feature type="non-terminal residue" evidence="6">
    <location>
        <position position="1"/>
    </location>
</feature>
<evidence type="ECO:0000259" key="5">
    <source>
        <dbReference type="Pfam" id="PF02803"/>
    </source>
</evidence>